<dbReference type="AlphaFoldDB" id="A0A162KRN2"/>
<protein>
    <submittedName>
        <fullName evidence="1">Uncharacterized protein</fullName>
    </submittedName>
</protein>
<evidence type="ECO:0000313" key="2">
    <source>
        <dbReference type="Proteomes" id="UP000077134"/>
    </source>
</evidence>
<dbReference type="STRING" id="1763538.LPB68_04810"/>
<comment type="caution">
    <text evidence="1">The sequence shown here is derived from an EMBL/GenBank/DDBJ whole genome shotgun (WGS) entry which is preliminary data.</text>
</comment>
<accession>A0A162KRN2</accession>
<gene>
    <name evidence="1" type="ORF">PNBC_15440</name>
</gene>
<organism evidence="1 2">
    <name type="scientific">Paenibacillus crassostreae</name>
    <dbReference type="NCBI Taxonomy" id="1763538"/>
    <lineage>
        <taxon>Bacteria</taxon>
        <taxon>Bacillati</taxon>
        <taxon>Bacillota</taxon>
        <taxon>Bacilli</taxon>
        <taxon>Bacillales</taxon>
        <taxon>Paenibacillaceae</taxon>
        <taxon>Paenibacillus</taxon>
    </lineage>
</organism>
<sequence length="83" mass="9388">MKNNIKKYSLTAALQAGAAYDFAILKSRRQFKREKSDKKKYVPGKLGLSAVSTAIKKEFGTILSRKERRKSPVFQKFYAQGGN</sequence>
<dbReference type="KEGG" id="pcx:LPB68_04810"/>
<dbReference type="OrthoDB" id="2664296at2"/>
<proteinExistence type="predicted"/>
<evidence type="ECO:0000313" key="1">
    <source>
        <dbReference type="EMBL" id="OAB72823.1"/>
    </source>
</evidence>
<keyword evidence="2" id="KW-1185">Reference proteome</keyword>
<dbReference type="RefSeq" id="WP_068659676.1">
    <property type="nucleotide sequence ID" value="NZ_CP017770.1"/>
</dbReference>
<name>A0A162KRN2_9BACL</name>
<dbReference type="EMBL" id="LSFN01000032">
    <property type="protein sequence ID" value="OAB72823.1"/>
    <property type="molecule type" value="Genomic_DNA"/>
</dbReference>
<reference evidence="1 2" key="1">
    <citation type="submission" date="2016-02" db="EMBL/GenBank/DDBJ databases">
        <title>Paenibacillus sp. LPB0068, isolated from Crassostrea gigas.</title>
        <authorList>
            <person name="Shin S.-K."/>
            <person name="Yi H."/>
        </authorList>
    </citation>
    <scope>NUCLEOTIDE SEQUENCE [LARGE SCALE GENOMIC DNA]</scope>
    <source>
        <strain evidence="1 2">LPB0068</strain>
    </source>
</reference>
<dbReference type="Proteomes" id="UP000077134">
    <property type="component" value="Unassembled WGS sequence"/>
</dbReference>